<dbReference type="InterPro" id="IPR000387">
    <property type="entry name" value="Tyr_Pase_dom"/>
</dbReference>
<dbReference type="SUPFAM" id="SSF52799">
    <property type="entry name" value="(Phosphotyrosine protein) phosphatases II"/>
    <property type="match status" value="1"/>
</dbReference>
<reference evidence="3 4" key="1">
    <citation type="submission" date="2021-02" db="EMBL/GenBank/DDBJ databases">
        <title>Porcisia hertigi Genome sequencing and assembly.</title>
        <authorList>
            <person name="Almutairi H."/>
            <person name="Gatherer D."/>
        </authorList>
    </citation>
    <scope>NUCLEOTIDE SEQUENCE [LARGE SCALE GENOMIC DNA]</scope>
    <source>
        <strain evidence="3 4">C119</strain>
    </source>
</reference>
<dbReference type="PANTHER" id="PTHR10159:SF519">
    <property type="entry name" value="DUAL SPECIFICITY PROTEIN PHOSPHATASE MPK3"/>
    <property type="match status" value="1"/>
</dbReference>
<accession>A0A836LJ91</accession>
<dbReference type="GO" id="GO:0004721">
    <property type="term" value="F:phosphoprotein phosphatase activity"/>
    <property type="evidence" value="ECO:0007669"/>
    <property type="project" value="UniProtKB-KW"/>
</dbReference>
<dbReference type="InterPro" id="IPR029021">
    <property type="entry name" value="Prot-tyrosine_phosphatase-like"/>
</dbReference>
<organism evidence="3 4">
    <name type="scientific">Porcisia hertigi</name>
    <dbReference type="NCBI Taxonomy" id="2761500"/>
    <lineage>
        <taxon>Eukaryota</taxon>
        <taxon>Discoba</taxon>
        <taxon>Euglenozoa</taxon>
        <taxon>Kinetoplastea</taxon>
        <taxon>Metakinetoplastina</taxon>
        <taxon>Trypanosomatida</taxon>
        <taxon>Trypanosomatidae</taxon>
        <taxon>Leishmaniinae</taxon>
        <taxon>Porcisia</taxon>
    </lineage>
</organism>
<dbReference type="CDD" id="cd14498">
    <property type="entry name" value="DSP"/>
    <property type="match status" value="1"/>
</dbReference>
<dbReference type="GeneID" id="94292882"/>
<name>A0A836LJ91_9TRYP</name>
<dbReference type="RefSeq" id="XP_067759164.1">
    <property type="nucleotide sequence ID" value="XM_067902805.1"/>
</dbReference>
<dbReference type="PROSITE" id="PS50056">
    <property type="entry name" value="TYR_PHOSPHATASE_2"/>
    <property type="match status" value="1"/>
</dbReference>
<protein>
    <recommendedName>
        <fullName evidence="2">Tyrosine specific protein phosphatases domain-containing protein</fullName>
    </recommendedName>
</protein>
<keyword evidence="1" id="KW-0378">Hydrolase</keyword>
<sequence length="456" mass="48469">MIPGVYLGSWNDVGTDILKLARRISDASTGTHESPPSASSCSRQHLALLVRACPLKGCVAPRLELHVTRHRKRVRRSLLSTGETDDSLPAAASRIAHPPQQPSQKRFATLKVQRGGATRSLAPAEEDVVVSHMSLSDVHKLVWAAAAAAAAAASPSATDPVLAPGATSSGISAVAKWLSPDSPPSSPLGSVSTSGRPAGDVPVGCTPADWQAFVGAIQCLLMESVSAHTRNGPAFENEDSVEGGEASNDCLSEPAKATAVGFHYWRLVLPILDSPGTRMQHYTPMTSLVMHAALTLDQHPQGRAWLQGQQRKAASSNTPANKARATANVAAEEGACGSVNVCAARSEAATAAAAAVYPCVAVHCQAGKSRSVTFVAAFLMHQWMWWCRGCHSLATADVRTTASKQELQRRNRDGSIARRLVDTVLSHLRRRRLCVDINLGFDTQLWEMMCSFLASL</sequence>
<evidence type="ECO:0000313" key="3">
    <source>
        <dbReference type="EMBL" id="KAG5510560.1"/>
    </source>
</evidence>
<dbReference type="GO" id="GO:0005737">
    <property type="term" value="C:cytoplasm"/>
    <property type="evidence" value="ECO:0007669"/>
    <property type="project" value="TreeGrafter"/>
</dbReference>
<keyword evidence="1" id="KW-0904">Protein phosphatase</keyword>
<dbReference type="Gene3D" id="3.90.190.10">
    <property type="entry name" value="Protein tyrosine phosphatase superfamily"/>
    <property type="match status" value="1"/>
</dbReference>
<feature type="domain" description="Tyrosine specific protein phosphatases" evidence="2">
    <location>
        <begin position="358"/>
        <end position="380"/>
    </location>
</feature>
<evidence type="ECO:0000256" key="1">
    <source>
        <dbReference type="ARBA" id="ARBA00022912"/>
    </source>
</evidence>
<gene>
    <name evidence="3" type="ORF">JKF63_06857</name>
</gene>
<evidence type="ECO:0000259" key="2">
    <source>
        <dbReference type="PROSITE" id="PS50056"/>
    </source>
</evidence>
<comment type="caution">
    <text evidence="3">The sequence shown here is derived from an EMBL/GenBank/DDBJ whole genome shotgun (WGS) entry which is preliminary data.</text>
</comment>
<dbReference type="PANTHER" id="PTHR10159">
    <property type="entry name" value="DUAL SPECIFICITY PROTEIN PHOSPHATASE"/>
    <property type="match status" value="1"/>
</dbReference>
<dbReference type="KEGG" id="phet:94292882"/>
<dbReference type="GO" id="GO:0043409">
    <property type="term" value="P:negative regulation of MAPK cascade"/>
    <property type="evidence" value="ECO:0007669"/>
    <property type="project" value="TreeGrafter"/>
</dbReference>
<dbReference type="AlphaFoldDB" id="A0A836LJ91"/>
<dbReference type="EMBL" id="JAFJZO010000009">
    <property type="protein sequence ID" value="KAG5510560.1"/>
    <property type="molecule type" value="Genomic_DNA"/>
</dbReference>
<dbReference type="OrthoDB" id="273181at2759"/>
<proteinExistence type="predicted"/>
<keyword evidence="4" id="KW-1185">Reference proteome</keyword>
<evidence type="ECO:0000313" key="4">
    <source>
        <dbReference type="Proteomes" id="UP000674318"/>
    </source>
</evidence>
<dbReference type="Proteomes" id="UP000674318">
    <property type="component" value="Unassembled WGS sequence"/>
</dbReference>